<dbReference type="InterPro" id="IPR016162">
    <property type="entry name" value="Ald_DH_N"/>
</dbReference>
<dbReference type="GO" id="GO:0016614">
    <property type="term" value="F:oxidoreductase activity, acting on CH-OH group of donors"/>
    <property type="evidence" value="ECO:0007669"/>
    <property type="project" value="InterPro"/>
</dbReference>
<reference evidence="11" key="1">
    <citation type="submission" date="2020-03" db="EMBL/GenBank/DDBJ databases">
        <title>Hybrid Assembly of Korean Phytophthora infestans isolates.</title>
        <authorList>
            <person name="Prokchorchik M."/>
            <person name="Lee Y."/>
            <person name="Seo J."/>
            <person name="Cho J.-H."/>
            <person name="Park Y.-E."/>
            <person name="Jang D.-C."/>
            <person name="Im J.-S."/>
            <person name="Choi J.-G."/>
            <person name="Park H.-J."/>
            <person name="Lee G.-B."/>
            <person name="Lee Y.-G."/>
            <person name="Hong S.-Y."/>
            <person name="Cho K."/>
            <person name="Sohn K.H."/>
        </authorList>
    </citation>
    <scope>NUCLEOTIDE SEQUENCE</scope>
    <source>
        <strain evidence="11">KR_2_A2</strain>
    </source>
</reference>
<dbReference type="GO" id="GO:0004777">
    <property type="term" value="F:succinate-semialdehyde dehydrogenase (NAD+) activity"/>
    <property type="evidence" value="ECO:0007669"/>
    <property type="project" value="UniProtKB-EC"/>
</dbReference>
<dbReference type="InterPro" id="IPR050740">
    <property type="entry name" value="Aldehyde_DH_Superfamily"/>
</dbReference>
<evidence type="ECO:0000256" key="1">
    <source>
        <dbReference type="ARBA" id="ARBA00005176"/>
    </source>
</evidence>
<feature type="active site" evidence="7">
    <location>
        <position position="598"/>
    </location>
</feature>
<dbReference type="PANTHER" id="PTHR43353:SF5">
    <property type="entry name" value="SUCCINATE-SEMIALDEHYDE DEHYDROGENASE, MITOCHONDRIAL"/>
    <property type="match status" value="1"/>
</dbReference>
<dbReference type="SUPFAM" id="SSF51905">
    <property type="entry name" value="FAD/NAD(P)-binding domain"/>
    <property type="match status" value="1"/>
</dbReference>
<evidence type="ECO:0000256" key="2">
    <source>
        <dbReference type="ARBA" id="ARBA00009986"/>
    </source>
</evidence>
<dbReference type="InterPro" id="IPR007867">
    <property type="entry name" value="GMC_OxRtase_C"/>
</dbReference>
<dbReference type="GO" id="GO:0009450">
    <property type="term" value="P:gamma-aminobutyric acid catabolic process"/>
    <property type="evidence" value="ECO:0007669"/>
    <property type="project" value="TreeGrafter"/>
</dbReference>
<dbReference type="Gene3D" id="3.30.560.10">
    <property type="entry name" value="Glucose Oxidase, domain 3"/>
    <property type="match status" value="1"/>
</dbReference>
<dbReference type="FunFam" id="3.40.605.10:FF:000007">
    <property type="entry name" value="NAD/NADP-dependent betaine aldehyde dehydrogenase"/>
    <property type="match status" value="1"/>
</dbReference>
<dbReference type="Proteomes" id="UP000704712">
    <property type="component" value="Unassembled WGS sequence"/>
</dbReference>
<dbReference type="Gene3D" id="3.40.309.10">
    <property type="entry name" value="Aldehyde Dehydrogenase, Chain A, domain 2"/>
    <property type="match status" value="1"/>
</dbReference>
<sequence length="826" mass="89217">MLSGVGDAEHLRKIGVPVAHHLPAVGQNMEEHLGVYLHVACKKPVTLYHATPHFPRKMAWMGIQWLVSKTRMGTSSHIEAGGFFRSASGKRHPDLKWQFLPGASDEDRQLLRDGHAMMLHCTALRATSRGYIKLRSANPRDSPVIQPNYLATESDRVDMRNGVRLTREVLMQQALDEYRGEAISPIAGVQSDAEIDAWIRQNASTDYHPSSTNRMGLRVVDASIMPNNVSGNLNAPTIMLAEKAADIILGNPAPPKSNALYLRSHVTLRLVPNFLAVTCPLVNCQRHSIAPRVKGEETEDSSSVLVSGCSVKMATFTNIPTAQLAQGLAPIGLRQYQPLLSKLQRPDLVSAQGFIDGKWVEAHDGDHFTVTDPATEQEIACVASMGGKDTRVAIAAAAAAQHQWKKTTPPVRAKLLKDWAAVISTNAEDLAIIGSLECGKPLPEAKWEIEFAVGVIEFFSHEIVRSSGFLISPTQSSQKILVMKEPVGVCGIISPWNFPYAILGLSLGPALAAGCTTVVKPAGETPLSMLALAKLAEDVNFPPGVINVVTTPREKSEVVGEVLTSSPDVKKITFAGSTQVGRWMVRHSSETVKRLSLELGGNAPFIVFEDADLEEALDGLIRSKFSNTGQACIASNRIFIHSFIFAKFAKLVVKRVQTLKMGLPLEDGVVLGPLIGPSTVNKVAGLVEDAVKHGAKVLVGGKCSDLGKNFYEATVLTNVDDSMRIWNEEIFGPVIQLSSFSSEEEVVRKANDTTAGLAGYFYTQDVARIFRVASELECGMVGVNSELVTHVGAPFGGVKESGIGREGSTEGLEEYLESKMVCIGGL</sequence>
<dbReference type="SUPFAM" id="SSF53720">
    <property type="entry name" value="ALDH-like"/>
    <property type="match status" value="1"/>
</dbReference>
<proteinExistence type="inferred from homology"/>
<evidence type="ECO:0000256" key="4">
    <source>
        <dbReference type="ARBA" id="ARBA00019842"/>
    </source>
</evidence>
<organism evidence="11 12">
    <name type="scientific">Phytophthora infestans</name>
    <name type="common">Potato late blight agent</name>
    <name type="synonym">Botrytis infestans</name>
    <dbReference type="NCBI Taxonomy" id="4787"/>
    <lineage>
        <taxon>Eukaryota</taxon>
        <taxon>Sar</taxon>
        <taxon>Stramenopiles</taxon>
        <taxon>Oomycota</taxon>
        <taxon>Peronosporomycetes</taxon>
        <taxon>Peronosporales</taxon>
        <taxon>Peronosporaceae</taxon>
        <taxon>Phytophthora</taxon>
    </lineage>
</organism>
<evidence type="ECO:0000256" key="6">
    <source>
        <dbReference type="ARBA" id="ARBA00030806"/>
    </source>
</evidence>
<dbReference type="InterPro" id="IPR015590">
    <property type="entry name" value="Aldehyde_DH_dom"/>
</dbReference>
<dbReference type="EMBL" id="JAACNO010000183">
    <property type="protein sequence ID" value="KAF4149245.1"/>
    <property type="molecule type" value="Genomic_DNA"/>
</dbReference>
<dbReference type="InterPro" id="IPR016163">
    <property type="entry name" value="Ald_DH_C"/>
</dbReference>
<dbReference type="Pfam" id="PF00171">
    <property type="entry name" value="Aldedh"/>
    <property type="match status" value="1"/>
</dbReference>
<keyword evidence="5 8" id="KW-0560">Oxidoreductase</keyword>
<dbReference type="SUPFAM" id="SSF54373">
    <property type="entry name" value="FAD-linked reductases, C-terminal domain"/>
    <property type="match status" value="1"/>
</dbReference>
<dbReference type="Pfam" id="PF05199">
    <property type="entry name" value="GMC_oxred_C"/>
    <property type="match status" value="1"/>
</dbReference>
<dbReference type="Gene3D" id="3.50.50.60">
    <property type="entry name" value="FAD/NAD(P)-binding domain"/>
    <property type="match status" value="1"/>
</dbReference>
<comment type="similarity">
    <text evidence="2 8">Belongs to the aldehyde dehydrogenase family.</text>
</comment>
<dbReference type="Gene3D" id="3.40.605.10">
    <property type="entry name" value="Aldehyde Dehydrogenase, Chain A, domain 1"/>
    <property type="match status" value="1"/>
</dbReference>
<dbReference type="PROSITE" id="PS00070">
    <property type="entry name" value="ALDEHYDE_DEHYDR_CYS"/>
    <property type="match status" value="1"/>
</dbReference>
<evidence type="ECO:0000259" key="9">
    <source>
        <dbReference type="Pfam" id="PF00171"/>
    </source>
</evidence>
<evidence type="ECO:0000313" key="12">
    <source>
        <dbReference type="Proteomes" id="UP000704712"/>
    </source>
</evidence>
<evidence type="ECO:0000256" key="3">
    <source>
        <dbReference type="ARBA" id="ARBA00013051"/>
    </source>
</evidence>
<dbReference type="PROSITE" id="PS00687">
    <property type="entry name" value="ALDEHYDE_DEHYDR_GLU"/>
    <property type="match status" value="1"/>
</dbReference>
<feature type="domain" description="Aldehyde dehydrogenase" evidence="9">
    <location>
        <begin position="359"/>
        <end position="821"/>
    </location>
</feature>
<comment type="pathway">
    <text evidence="1">Amino-acid degradation; 4-aminobutanoate degradation.</text>
</comment>
<dbReference type="FunFam" id="3.40.309.10:FF:000004">
    <property type="entry name" value="Succinate-semialdehyde dehydrogenase I"/>
    <property type="match status" value="1"/>
</dbReference>
<accession>A0A8S9V862</accession>
<dbReference type="InterPro" id="IPR029510">
    <property type="entry name" value="Ald_DH_CS_GLU"/>
</dbReference>
<evidence type="ECO:0000256" key="7">
    <source>
        <dbReference type="PROSITE-ProRule" id="PRU10007"/>
    </source>
</evidence>
<protein>
    <recommendedName>
        <fullName evidence="4">Succinate-semialdehyde dehydrogenase, mitochondrial</fullName>
        <ecNumber evidence="3">1.2.1.24</ecNumber>
    </recommendedName>
    <alternativeName>
        <fullName evidence="6">NAD(+)-dependent succinic semialdehyde dehydrogenase</fullName>
    </alternativeName>
</protein>
<dbReference type="FunFam" id="3.40.605.10:FF:000026">
    <property type="entry name" value="Aldehyde dehydrogenase, putative"/>
    <property type="match status" value="1"/>
</dbReference>
<evidence type="ECO:0000256" key="5">
    <source>
        <dbReference type="ARBA" id="ARBA00023002"/>
    </source>
</evidence>
<name>A0A8S9V862_PHYIN</name>
<dbReference type="PANTHER" id="PTHR43353">
    <property type="entry name" value="SUCCINATE-SEMIALDEHYDE DEHYDROGENASE, MITOCHONDRIAL"/>
    <property type="match status" value="1"/>
</dbReference>
<comment type="caution">
    <text evidence="11">The sequence shown here is derived from an EMBL/GenBank/DDBJ whole genome shotgun (WGS) entry which is preliminary data.</text>
</comment>
<gene>
    <name evidence="11" type="ORF">GN958_ATG01556</name>
</gene>
<dbReference type="CDD" id="cd07103">
    <property type="entry name" value="ALDH_F5_SSADH_GabD"/>
    <property type="match status" value="1"/>
</dbReference>
<dbReference type="EC" id="1.2.1.24" evidence="3"/>
<evidence type="ECO:0000313" key="11">
    <source>
        <dbReference type="EMBL" id="KAF4149245.1"/>
    </source>
</evidence>
<dbReference type="InterPro" id="IPR036188">
    <property type="entry name" value="FAD/NAD-bd_sf"/>
</dbReference>
<evidence type="ECO:0000259" key="10">
    <source>
        <dbReference type="Pfam" id="PF05199"/>
    </source>
</evidence>
<evidence type="ECO:0000256" key="8">
    <source>
        <dbReference type="RuleBase" id="RU003345"/>
    </source>
</evidence>
<dbReference type="InterPro" id="IPR016161">
    <property type="entry name" value="Ald_DH/histidinol_DH"/>
</dbReference>
<feature type="domain" description="Glucose-methanol-choline oxidoreductase C-terminal" evidence="10">
    <location>
        <begin position="127"/>
        <end position="241"/>
    </location>
</feature>
<dbReference type="AlphaFoldDB" id="A0A8S9V862"/>
<dbReference type="InterPro" id="IPR016160">
    <property type="entry name" value="Ald_DH_CS_CYS"/>
</dbReference>